<keyword evidence="4" id="KW-1185">Reference proteome</keyword>
<accession>A0ABU6J449</accession>
<evidence type="ECO:0000256" key="1">
    <source>
        <dbReference type="ARBA" id="ARBA00022849"/>
    </source>
</evidence>
<evidence type="ECO:0000313" key="3">
    <source>
        <dbReference type="EMBL" id="MEC4718406.1"/>
    </source>
</evidence>
<dbReference type="CDD" id="cd16345">
    <property type="entry name" value="LMWP_ArsC"/>
    <property type="match status" value="1"/>
</dbReference>
<dbReference type="SUPFAM" id="SSF52788">
    <property type="entry name" value="Phosphotyrosine protein phosphatases I"/>
    <property type="match status" value="1"/>
</dbReference>
<evidence type="ECO:0000313" key="4">
    <source>
        <dbReference type="Proteomes" id="UP001352263"/>
    </source>
</evidence>
<evidence type="ECO:0000259" key="2">
    <source>
        <dbReference type="SMART" id="SM00226"/>
    </source>
</evidence>
<name>A0ABU6J449_9BURK</name>
<keyword evidence="3" id="KW-0560">Oxidoreductase</keyword>
<gene>
    <name evidence="3" type="ORF">RY831_04565</name>
</gene>
<dbReference type="Gene3D" id="3.40.50.2300">
    <property type="match status" value="1"/>
</dbReference>
<comment type="caution">
    <text evidence="3">The sequence shown here is derived from an EMBL/GenBank/DDBJ whole genome shotgun (WGS) entry which is preliminary data.</text>
</comment>
<proteinExistence type="predicted"/>
<dbReference type="GO" id="GO:0030612">
    <property type="term" value="F:arsenate reductase (thioredoxin) activity"/>
    <property type="evidence" value="ECO:0007669"/>
    <property type="project" value="UniProtKB-EC"/>
</dbReference>
<dbReference type="PANTHER" id="PTHR43428:SF1">
    <property type="entry name" value="ARSENATE REDUCTASE"/>
    <property type="match status" value="1"/>
</dbReference>
<dbReference type="InterPro" id="IPR023485">
    <property type="entry name" value="Ptyr_pPase"/>
</dbReference>
<sequence length="169" mass="18477">MTDKTFNVLFLCTGNSARSIMAEALVTTMGHGRFQGFSAGSKPGGKVNPFAIEQVKKTDYPIDTLRSKSWDEFAVSGAPHMDFIITVCDNAAGEVCPIWPGHPATAHWGFEDPAAVEGSDDDKREAFEKIFKQIMARMNAFVSLPLNMLEKHAIQQEIKKIGDTPVTSA</sequence>
<dbReference type="RefSeq" id="WP_326505129.1">
    <property type="nucleotide sequence ID" value="NZ_JAWIIV010000002.1"/>
</dbReference>
<dbReference type="Proteomes" id="UP001352263">
    <property type="component" value="Unassembled WGS sequence"/>
</dbReference>
<dbReference type="EMBL" id="JAWIIV010000002">
    <property type="protein sequence ID" value="MEC4718406.1"/>
    <property type="molecule type" value="Genomic_DNA"/>
</dbReference>
<dbReference type="InterPro" id="IPR036196">
    <property type="entry name" value="Ptyr_pPase_sf"/>
</dbReference>
<protein>
    <submittedName>
        <fullName evidence="3">Arsenate reductase ArsC</fullName>
        <ecNumber evidence="3">1.20.4.4</ecNumber>
    </submittedName>
</protein>
<reference evidence="3 4" key="1">
    <citation type="submission" date="2023-10" db="EMBL/GenBank/DDBJ databases">
        <title>Noviherbaspirillum sp. CPCC 100848 genome assembly.</title>
        <authorList>
            <person name="Li X.Y."/>
            <person name="Fang X.M."/>
        </authorList>
    </citation>
    <scope>NUCLEOTIDE SEQUENCE [LARGE SCALE GENOMIC DNA]</scope>
    <source>
        <strain evidence="3 4">CPCC 100848</strain>
    </source>
</reference>
<organism evidence="3 4">
    <name type="scientific">Noviherbaspirillum album</name>
    <dbReference type="NCBI Taxonomy" id="3080276"/>
    <lineage>
        <taxon>Bacteria</taxon>
        <taxon>Pseudomonadati</taxon>
        <taxon>Pseudomonadota</taxon>
        <taxon>Betaproteobacteria</taxon>
        <taxon>Burkholderiales</taxon>
        <taxon>Oxalobacteraceae</taxon>
        <taxon>Noviherbaspirillum</taxon>
    </lineage>
</organism>
<dbReference type="SMART" id="SM00226">
    <property type="entry name" value="LMWPc"/>
    <property type="match status" value="1"/>
</dbReference>
<feature type="domain" description="Phosphotyrosine protein phosphatase I" evidence="2">
    <location>
        <begin position="6"/>
        <end position="144"/>
    </location>
</feature>
<keyword evidence="1" id="KW-0059">Arsenical resistance</keyword>
<dbReference type="PANTHER" id="PTHR43428">
    <property type="entry name" value="ARSENATE REDUCTASE"/>
    <property type="match status" value="1"/>
</dbReference>
<dbReference type="Pfam" id="PF01451">
    <property type="entry name" value="LMWPc"/>
    <property type="match status" value="1"/>
</dbReference>
<dbReference type="EC" id="1.20.4.4" evidence="3"/>